<evidence type="ECO:0000256" key="3">
    <source>
        <dbReference type="SAM" id="SignalP"/>
    </source>
</evidence>
<evidence type="ECO:0000256" key="1">
    <source>
        <dbReference type="SAM" id="MobiDB-lite"/>
    </source>
</evidence>
<sequence length="80" mass="8447">MKFLLSALTVTLFLLCADFTPTVAQDRSQQLWQDNAPAQPMNNPGPPQLPGAPTQTPIGSGLALLLAAGGAYAVKKLRDK</sequence>
<dbReference type="AlphaFoldDB" id="A0A345UH85"/>
<keyword evidence="3" id="KW-0732">Signal</keyword>
<accession>A0A345UH85</accession>
<keyword evidence="2" id="KW-1133">Transmembrane helix</keyword>
<dbReference type="RefSeq" id="WP_114983173.1">
    <property type="nucleotide sequence ID" value="NZ_CP027806.1"/>
</dbReference>
<keyword evidence="2" id="KW-0472">Membrane</keyword>
<gene>
    <name evidence="4" type="ORF">CYPRO_0552</name>
</gene>
<dbReference type="InterPro" id="IPR058207">
    <property type="entry name" value="PID_CTERM"/>
</dbReference>
<evidence type="ECO:0000313" key="4">
    <source>
        <dbReference type="EMBL" id="AXI99836.1"/>
    </source>
</evidence>
<proteinExistence type="predicted"/>
<dbReference type="KEGG" id="cprv:CYPRO_0552"/>
<protein>
    <submittedName>
        <fullName evidence="4">Uncharacterized protein</fullName>
    </submittedName>
</protein>
<feature type="chain" id="PRO_5016996656" evidence="3">
    <location>
        <begin position="25"/>
        <end position="80"/>
    </location>
</feature>
<dbReference type="Proteomes" id="UP000254808">
    <property type="component" value="Chromosome"/>
</dbReference>
<evidence type="ECO:0000256" key="2">
    <source>
        <dbReference type="SAM" id="Phobius"/>
    </source>
</evidence>
<feature type="signal peptide" evidence="3">
    <location>
        <begin position="1"/>
        <end position="24"/>
    </location>
</feature>
<keyword evidence="5" id="KW-1185">Reference proteome</keyword>
<name>A0A345UH85_9BACT</name>
<feature type="region of interest" description="Disordered" evidence="1">
    <location>
        <begin position="26"/>
        <end position="54"/>
    </location>
</feature>
<reference evidence="4 5" key="1">
    <citation type="submission" date="2018-03" db="EMBL/GenBank/DDBJ databases">
        <title>Phenotypic and genomic properties of Cyclonatronum proteinivorum gen. nov., sp. nov., a haloalkaliphilic bacteroidete from soda lakes possessing Na+-translocating rhodopsin.</title>
        <authorList>
            <person name="Toshchakov S.V."/>
            <person name="Korzhenkov A."/>
            <person name="Samarov N.I."/>
            <person name="Kublanov I.V."/>
            <person name="Muntyan M.S."/>
            <person name="Sorokin D.Y."/>
        </authorList>
    </citation>
    <scope>NUCLEOTIDE SEQUENCE [LARGE SCALE GENOMIC DNA]</scope>
    <source>
        <strain evidence="4 5">Omega</strain>
    </source>
</reference>
<dbReference type="NCBIfam" id="NF046080">
    <property type="entry name" value="PID_CTERM"/>
    <property type="match status" value="1"/>
</dbReference>
<organism evidence="4 5">
    <name type="scientific">Cyclonatronum proteinivorum</name>
    <dbReference type="NCBI Taxonomy" id="1457365"/>
    <lineage>
        <taxon>Bacteria</taxon>
        <taxon>Pseudomonadati</taxon>
        <taxon>Balneolota</taxon>
        <taxon>Balneolia</taxon>
        <taxon>Balneolales</taxon>
        <taxon>Cyclonatronaceae</taxon>
        <taxon>Cyclonatronum</taxon>
    </lineage>
</organism>
<evidence type="ECO:0000313" key="5">
    <source>
        <dbReference type="Proteomes" id="UP000254808"/>
    </source>
</evidence>
<dbReference type="EMBL" id="CP027806">
    <property type="protein sequence ID" value="AXI99836.1"/>
    <property type="molecule type" value="Genomic_DNA"/>
</dbReference>
<feature type="transmembrane region" description="Helical" evidence="2">
    <location>
        <begin position="56"/>
        <end position="74"/>
    </location>
</feature>
<keyword evidence="2" id="KW-0812">Transmembrane</keyword>